<dbReference type="Proteomes" id="UP000699462">
    <property type="component" value="Unassembled WGS sequence"/>
</dbReference>
<feature type="region of interest" description="Disordered" evidence="1">
    <location>
        <begin position="102"/>
        <end position="122"/>
    </location>
</feature>
<keyword evidence="3" id="KW-1185">Reference proteome</keyword>
<evidence type="ECO:0000313" key="3">
    <source>
        <dbReference type="Proteomes" id="UP000699462"/>
    </source>
</evidence>
<dbReference type="OrthoDB" id="415597at2759"/>
<evidence type="ECO:0000313" key="2">
    <source>
        <dbReference type="EMBL" id="KAF8568091.1"/>
    </source>
</evidence>
<reference evidence="2 3" key="1">
    <citation type="submission" date="2019-07" db="EMBL/GenBank/DDBJ databases">
        <title>Annotation for the trematode Paragonimus westermani.</title>
        <authorList>
            <person name="Choi Y.-J."/>
        </authorList>
    </citation>
    <scope>NUCLEOTIDE SEQUENCE [LARGE SCALE GENOMIC DNA]</scope>
    <source>
        <strain evidence="2">180907_Pwestermani</strain>
    </source>
</reference>
<gene>
    <name evidence="2" type="ORF">P879_07298</name>
</gene>
<dbReference type="EMBL" id="JTDF01003107">
    <property type="protein sequence ID" value="KAF8568091.1"/>
    <property type="molecule type" value="Genomic_DNA"/>
</dbReference>
<organism evidence="2 3">
    <name type="scientific">Paragonimus westermani</name>
    <dbReference type="NCBI Taxonomy" id="34504"/>
    <lineage>
        <taxon>Eukaryota</taxon>
        <taxon>Metazoa</taxon>
        <taxon>Spiralia</taxon>
        <taxon>Lophotrochozoa</taxon>
        <taxon>Platyhelminthes</taxon>
        <taxon>Trematoda</taxon>
        <taxon>Digenea</taxon>
        <taxon>Plagiorchiida</taxon>
        <taxon>Troglotremata</taxon>
        <taxon>Troglotrematidae</taxon>
        <taxon>Paragonimus</taxon>
    </lineage>
</organism>
<feature type="compositionally biased region" description="Polar residues" evidence="1">
    <location>
        <begin position="102"/>
        <end position="117"/>
    </location>
</feature>
<dbReference type="AlphaFoldDB" id="A0A8T0DMZ9"/>
<comment type="caution">
    <text evidence="2">The sequence shown here is derived from an EMBL/GenBank/DDBJ whole genome shotgun (WGS) entry which is preliminary data.</text>
</comment>
<accession>A0A8T0DMZ9</accession>
<protein>
    <submittedName>
        <fullName evidence="2">Uncharacterized protein</fullName>
    </submittedName>
</protein>
<proteinExistence type="predicted"/>
<evidence type="ECO:0000256" key="1">
    <source>
        <dbReference type="SAM" id="MobiDB-lite"/>
    </source>
</evidence>
<sequence>MITALYLHNAHFSTLFLHPAHSLSNVLIRTGYQEELTRTQWVLCSDILSTILSGLLDDKEFVKHIRETACPELSRINNDQAALDRPDDPVPYWTQVKQPAKQNVSVMDSDGASSGKTSSEELETISKDQIMETLHRFQPNVSVPWLKCNPQSDSQLGQITEMEMESKCMRSPAFHTLVEDTLAGLVHNILAEAVKNEVSLTAPFRAIVLPPCEREPDA</sequence>
<name>A0A8T0DMZ9_9TREM</name>